<proteinExistence type="predicted"/>
<accession>A0A7S4GMJ7</accession>
<name>A0A7S4GMJ7_9EUGL</name>
<evidence type="ECO:0000313" key="1">
    <source>
        <dbReference type="EMBL" id="CAE0841362.1"/>
    </source>
</evidence>
<sequence length="135" mass="15874">MPLKNAVAQGYMLVKPPPKAIPHFYGREPFLIDTLHKWVHFGYRYENFRFAAGFWAFWISAFLANRKQRALRAEWEANMQIQKKLHPKNTWSEEEAQVAAKNLGRKIPGHLCREFEGGYQQFDLKPKMKEEGEGH</sequence>
<dbReference type="EMBL" id="HBJA01150322">
    <property type="protein sequence ID" value="CAE0841362.1"/>
    <property type="molecule type" value="Transcribed_RNA"/>
</dbReference>
<gene>
    <name evidence="1" type="ORF">EGYM00163_LOCUS51670</name>
</gene>
<organism evidence="1">
    <name type="scientific">Eutreptiella gymnastica</name>
    <dbReference type="NCBI Taxonomy" id="73025"/>
    <lineage>
        <taxon>Eukaryota</taxon>
        <taxon>Discoba</taxon>
        <taxon>Euglenozoa</taxon>
        <taxon>Euglenida</taxon>
        <taxon>Spirocuta</taxon>
        <taxon>Euglenophyceae</taxon>
        <taxon>Eutreptiales</taxon>
        <taxon>Eutreptiaceae</taxon>
        <taxon>Eutreptiella</taxon>
    </lineage>
</organism>
<reference evidence="1" key="1">
    <citation type="submission" date="2021-01" db="EMBL/GenBank/DDBJ databases">
        <authorList>
            <person name="Corre E."/>
            <person name="Pelletier E."/>
            <person name="Niang G."/>
            <person name="Scheremetjew M."/>
            <person name="Finn R."/>
            <person name="Kale V."/>
            <person name="Holt S."/>
            <person name="Cochrane G."/>
            <person name="Meng A."/>
            <person name="Brown T."/>
            <person name="Cohen L."/>
        </authorList>
    </citation>
    <scope>NUCLEOTIDE SEQUENCE</scope>
    <source>
        <strain evidence="1">CCMP1594</strain>
    </source>
</reference>
<dbReference type="AlphaFoldDB" id="A0A7S4GMJ7"/>
<protein>
    <submittedName>
        <fullName evidence="1">Uncharacterized protein</fullName>
    </submittedName>
</protein>